<dbReference type="EMBL" id="JAAGNX010000001">
    <property type="protein sequence ID" value="NDV61695.1"/>
    <property type="molecule type" value="Genomic_DNA"/>
</dbReference>
<keyword evidence="2" id="KW-1185">Reference proteome</keyword>
<name>A0A6B2M1N3_9BACT</name>
<dbReference type="RefSeq" id="WP_163962846.1">
    <property type="nucleotide sequence ID" value="NZ_JAAGNX010000001.1"/>
</dbReference>
<evidence type="ECO:0008006" key="3">
    <source>
        <dbReference type="Google" id="ProtNLM"/>
    </source>
</evidence>
<organism evidence="1 2">
    <name type="scientific">Oceanipulchritudo coccoides</name>
    <dbReference type="NCBI Taxonomy" id="2706888"/>
    <lineage>
        <taxon>Bacteria</taxon>
        <taxon>Pseudomonadati</taxon>
        <taxon>Verrucomicrobiota</taxon>
        <taxon>Opitutia</taxon>
        <taxon>Puniceicoccales</taxon>
        <taxon>Oceanipulchritudinaceae</taxon>
        <taxon>Oceanipulchritudo</taxon>
    </lineage>
</organism>
<sequence>MANLAILLVPYYNTFAPSEVRPYCLNYTNSSGELASTRFIHNANGQITKALYQLITGQRSSVNLHEFDSSGRMVRKFRKYSDGETSEELFNYDKSGKLTDELFTDSSGVSGRAVYEYDGQGNAALMLCEGYKGWFTGTIQFAFDRAGKRVSGSIQKNGETVGSIEYKYEGGTNLVLERWKTSDGWSQTLNYVYESAD</sequence>
<dbReference type="Gene3D" id="2.180.10.10">
    <property type="entry name" value="RHS repeat-associated core"/>
    <property type="match status" value="1"/>
</dbReference>
<evidence type="ECO:0000313" key="2">
    <source>
        <dbReference type="Proteomes" id="UP000478417"/>
    </source>
</evidence>
<comment type="caution">
    <text evidence="1">The sequence shown here is derived from an EMBL/GenBank/DDBJ whole genome shotgun (WGS) entry which is preliminary data.</text>
</comment>
<accession>A0A6B2M1N3</accession>
<protein>
    <recommendedName>
        <fullName evidence="3">YD repeat-containing protein</fullName>
    </recommendedName>
</protein>
<dbReference type="Proteomes" id="UP000478417">
    <property type="component" value="Unassembled WGS sequence"/>
</dbReference>
<reference evidence="1 2" key="1">
    <citation type="submission" date="2020-02" db="EMBL/GenBank/DDBJ databases">
        <title>Albibacoteraceae fam. nov., the first described family within the subdivision 4 Verrucomicrobia.</title>
        <authorList>
            <person name="Xi F."/>
        </authorList>
    </citation>
    <scope>NUCLEOTIDE SEQUENCE [LARGE SCALE GENOMIC DNA]</scope>
    <source>
        <strain evidence="1 2">CK1056</strain>
    </source>
</reference>
<proteinExistence type="predicted"/>
<gene>
    <name evidence="1" type="ORF">G0Q06_04460</name>
</gene>
<evidence type="ECO:0000313" key="1">
    <source>
        <dbReference type="EMBL" id="NDV61695.1"/>
    </source>
</evidence>
<dbReference type="AlphaFoldDB" id="A0A6B2M1N3"/>